<reference evidence="1 2" key="1">
    <citation type="journal article" date="2019" name="Sci. Rep.">
        <title>Orb-weaving spider Araneus ventricosus genome elucidates the spidroin gene catalogue.</title>
        <authorList>
            <person name="Kono N."/>
            <person name="Nakamura H."/>
            <person name="Ohtoshi R."/>
            <person name="Moran D.A.P."/>
            <person name="Shinohara A."/>
            <person name="Yoshida Y."/>
            <person name="Fujiwara M."/>
            <person name="Mori M."/>
            <person name="Tomita M."/>
            <person name="Arakawa K."/>
        </authorList>
    </citation>
    <scope>NUCLEOTIDE SEQUENCE [LARGE SCALE GENOMIC DNA]</scope>
</reference>
<organism evidence="1 2">
    <name type="scientific">Araneus ventricosus</name>
    <name type="common">Orbweaver spider</name>
    <name type="synonym">Epeira ventricosa</name>
    <dbReference type="NCBI Taxonomy" id="182803"/>
    <lineage>
        <taxon>Eukaryota</taxon>
        <taxon>Metazoa</taxon>
        <taxon>Ecdysozoa</taxon>
        <taxon>Arthropoda</taxon>
        <taxon>Chelicerata</taxon>
        <taxon>Arachnida</taxon>
        <taxon>Araneae</taxon>
        <taxon>Araneomorphae</taxon>
        <taxon>Entelegynae</taxon>
        <taxon>Araneoidea</taxon>
        <taxon>Araneidae</taxon>
        <taxon>Araneus</taxon>
    </lineage>
</organism>
<evidence type="ECO:0000313" key="2">
    <source>
        <dbReference type="Proteomes" id="UP000499080"/>
    </source>
</evidence>
<comment type="caution">
    <text evidence="1">The sequence shown here is derived from an EMBL/GenBank/DDBJ whole genome shotgun (WGS) entry which is preliminary data.</text>
</comment>
<dbReference type="Proteomes" id="UP000499080">
    <property type="component" value="Unassembled WGS sequence"/>
</dbReference>
<evidence type="ECO:0000313" key="1">
    <source>
        <dbReference type="EMBL" id="GBM32353.1"/>
    </source>
</evidence>
<keyword evidence="2" id="KW-1185">Reference proteome</keyword>
<name>A0A4Y2ET31_ARAVE</name>
<proteinExistence type="predicted"/>
<accession>A0A4Y2ET31</accession>
<protein>
    <submittedName>
        <fullName evidence="1">Uncharacterized protein</fullName>
    </submittedName>
</protein>
<sequence length="101" mass="11246">MGVTNPTQNGIPRRMRHRSWVRDISLSLIEKCNVAANVFPSETCADESDSENVPREHFSSSLPIEIVSSARAPLEGKRKEYLSLDPFFCCSCGLKCNEIGD</sequence>
<dbReference type="AlphaFoldDB" id="A0A4Y2ET31"/>
<gene>
    <name evidence="1" type="ORF">AVEN_10683_1</name>
</gene>
<dbReference type="EMBL" id="BGPR01000706">
    <property type="protein sequence ID" value="GBM32353.1"/>
    <property type="molecule type" value="Genomic_DNA"/>
</dbReference>